<evidence type="ECO:0000313" key="3">
    <source>
        <dbReference type="EMBL" id="KAL2623480.1"/>
    </source>
</evidence>
<feature type="compositionally biased region" description="Basic and acidic residues" evidence="1">
    <location>
        <begin position="56"/>
        <end position="68"/>
    </location>
</feature>
<reference evidence="3 4" key="1">
    <citation type="submission" date="2024-09" db="EMBL/GenBank/DDBJ databases">
        <title>Chromosome-scale assembly of Riccia fluitans.</title>
        <authorList>
            <person name="Paukszto L."/>
            <person name="Sawicki J."/>
            <person name="Karawczyk K."/>
            <person name="Piernik-Szablinska J."/>
            <person name="Szczecinska M."/>
            <person name="Mazdziarz M."/>
        </authorList>
    </citation>
    <scope>NUCLEOTIDE SEQUENCE [LARGE SCALE GENOMIC DNA]</scope>
    <source>
        <strain evidence="3">Rf_01</strain>
        <tissue evidence="3">Aerial parts of the thallus</tissue>
    </source>
</reference>
<dbReference type="AlphaFoldDB" id="A0ABD1YAB6"/>
<evidence type="ECO:0008006" key="5">
    <source>
        <dbReference type="Google" id="ProtNLM"/>
    </source>
</evidence>
<feature type="signal peptide" evidence="2">
    <location>
        <begin position="1"/>
        <end position="27"/>
    </location>
</feature>
<evidence type="ECO:0000256" key="1">
    <source>
        <dbReference type="SAM" id="MobiDB-lite"/>
    </source>
</evidence>
<dbReference type="Proteomes" id="UP001605036">
    <property type="component" value="Unassembled WGS sequence"/>
</dbReference>
<evidence type="ECO:0000313" key="4">
    <source>
        <dbReference type="Proteomes" id="UP001605036"/>
    </source>
</evidence>
<gene>
    <name evidence="3" type="ORF">R1flu_003685</name>
</gene>
<dbReference type="EMBL" id="JBHFFA010000006">
    <property type="protein sequence ID" value="KAL2623480.1"/>
    <property type="molecule type" value="Genomic_DNA"/>
</dbReference>
<sequence>MPSRHRRNWMLCADIVTLLLLLHAIEQKRDLDLAISSFPGSLLVPLSGSRGGARASNDHVSRDGESLKKGRVTC</sequence>
<accession>A0ABD1YAB6</accession>
<comment type="caution">
    <text evidence="3">The sequence shown here is derived from an EMBL/GenBank/DDBJ whole genome shotgun (WGS) entry which is preliminary data.</text>
</comment>
<feature type="chain" id="PRO_5044846528" description="Secreted protein" evidence="2">
    <location>
        <begin position="28"/>
        <end position="74"/>
    </location>
</feature>
<organism evidence="3 4">
    <name type="scientific">Riccia fluitans</name>
    <dbReference type="NCBI Taxonomy" id="41844"/>
    <lineage>
        <taxon>Eukaryota</taxon>
        <taxon>Viridiplantae</taxon>
        <taxon>Streptophyta</taxon>
        <taxon>Embryophyta</taxon>
        <taxon>Marchantiophyta</taxon>
        <taxon>Marchantiopsida</taxon>
        <taxon>Marchantiidae</taxon>
        <taxon>Marchantiales</taxon>
        <taxon>Ricciaceae</taxon>
        <taxon>Riccia</taxon>
    </lineage>
</organism>
<keyword evidence="2" id="KW-0732">Signal</keyword>
<feature type="region of interest" description="Disordered" evidence="1">
    <location>
        <begin position="48"/>
        <end position="74"/>
    </location>
</feature>
<keyword evidence="4" id="KW-1185">Reference proteome</keyword>
<evidence type="ECO:0000256" key="2">
    <source>
        <dbReference type="SAM" id="SignalP"/>
    </source>
</evidence>
<proteinExistence type="predicted"/>
<name>A0ABD1YAB6_9MARC</name>
<protein>
    <recommendedName>
        <fullName evidence="5">Secreted protein</fullName>
    </recommendedName>
</protein>